<dbReference type="InterPro" id="IPR017096">
    <property type="entry name" value="BTB-kelch_protein"/>
</dbReference>
<dbReference type="Pfam" id="PF01344">
    <property type="entry name" value="Kelch_1"/>
    <property type="match status" value="2"/>
</dbReference>
<dbReference type="PIRSF" id="PIRSF037037">
    <property type="entry name" value="Kelch-like_protein_gigaxonin"/>
    <property type="match status" value="1"/>
</dbReference>
<dbReference type="Gene3D" id="1.25.40.420">
    <property type="match status" value="1"/>
</dbReference>
<dbReference type="Proteomes" id="UP000678393">
    <property type="component" value="Unassembled WGS sequence"/>
</dbReference>
<comment type="subcellular location">
    <subcellularLocation>
        <location evidence="1">Cytoplasm</location>
    </subcellularLocation>
</comment>
<dbReference type="FunFam" id="1.25.40.420:FF:000001">
    <property type="entry name" value="Kelch-like family member 12"/>
    <property type="match status" value="1"/>
</dbReference>
<evidence type="ECO:0000256" key="5">
    <source>
        <dbReference type="ARBA" id="ARBA00022737"/>
    </source>
</evidence>
<dbReference type="Gene3D" id="2.120.10.80">
    <property type="entry name" value="Kelch-type beta propeller"/>
    <property type="match status" value="1"/>
</dbReference>
<evidence type="ECO:0000259" key="8">
    <source>
        <dbReference type="PROSITE" id="PS50097"/>
    </source>
</evidence>
<feature type="domain" description="BTB" evidence="8">
    <location>
        <begin position="98"/>
        <end position="167"/>
    </location>
</feature>
<dbReference type="SMART" id="SM00612">
    <property type="entry name" value="Kelch"/>
    <property type="match status" value="6"/>
</dbReference>
<dbReference type="InterPro" id="IPR015915">
    <property type="entry name" value="Kelch-typ_b-propeller"/>
</dbReference>
<dbReference type="OrthoDB" id="45365at2759"/>
<comment type="caution">
    <text evidence="9">The sequence shown here is derived from an EMBL/GenBank/DDBJ whole genome shotgun (WGS) entry which is preliminary data.</text>
</comment>
<dbReference type="Pfam" id="PF07707">
    <property type="entry name" value="BACK"/>
    <property type="match status" value="1"/>
</dbReference>
<evidence type="ECO:0000256" key="4">
    <source>
        <dbReference type="ARBA" id="ARBA00022490"/>
    </source>
</evidence>
<keyword evidence="5" id="KW-0677">Repeat</keyword>
<dbReference type="SMART" id="SM00225">
    <property type="entry name" value="BTB"/>
    <property type="match status" value="1"/>
</dbReference>
<evidence type="ECO:0000256" key="1">
    <source>
        <dbReference type="ARBA" id="ARBA00004496"/>
    </source>
</evidence>
<dbReference type="Pfam" id="PF00651">
    <property type="entry name" value="BTB"/>
    <property type="match status" value="1"/>
</dbReference>
<evidence type="ECO:0000256" key="6">
    <source>
        <dbReference type="ARBA" id="ARBA00022786"/>
    </source>
</evidence>
<dbReference type="InterPro" id="IPR006652">
    <property type="entry name" value="Kelch_1"/>
</dbReference>
<dbReference type="Gene3D" id="3.30.710.10">
    <property type="entry name" value="Potassium Channel Kv1.1, Chain A"/>
    <property type="match status" value="1"/>
</dbReference>
<dbReference type="AlphaFoldDB" id="A0A8S3YSH0"/>
<dbReference type="PANTHER" id="PTHR24412">
    <property type="entry name" value="KELCH PROTEIN"/>
    <property type="match status" value="1"/>
</dbReference>
<gene>
    <name evidence="9" type="ORF">CUNI_LOCUS5622</name>
</gene>
<dbReference type="PANTHER" id="PTHR24412:SF401">
    <property type="entry name" value="FI11917P"/>
    <property type="match status" value="1"/>
</dbReference>
<evidence type="ECO:0000256" key="7">
    <source>
        <dbReference type="SAM" id="MobiDB-lite"/>
    </source>
</evidence>
<dbReference type="Pfam" id="PF24681">
    <property type="entry name" value="Kelch_KLHDC2_KLHL20_DRC7"/>
    <property type="match status" value="1"/>
</dbReference>
<keyword evidence="6" id="KW-0833">Ubl conjugation pathway</keyword>
<dbReference type="SUPFAM" id="SSF117281">
    <property type="entry name" value="Kelch motif"/>
    <property type="match status" value="1"/>
</dbReference>
<dbReference type="FunFam" id="2.120.10.80:FF:000024">
    <property type="entry name" value="Kelch-like ECH-associated protein 1"/>
    <property type="match status" value="1"/>
</dbReference>
<dbReference type="SMART" id="SM00875">
    <property type="entry name" value="BACK"/>
    <property type="match status" value="1"/>
</dbReference>
<dbReference type="InterPro" id="IPR011333">
    <property type="entry name" value="SKP1/BTB/POZ_sf"/>
</dbReference>
<name>A0A8S3YSH0_9EUPU</name>
<reference evidence="9" key="1">
    <citation type="submission" date="2021-04" db="EMBL/GenBank/DDBJ databases">
        <authorList>
            <consortium name="Molecular Ecology Group"/>
        </authorList>
    </citation>
    <scope>NUCLEOTIDE SEQUENCE</scope>
</reference>
<evidence type="ECO:0000313" key="9">
    <source>
        <dbReference type="EMBL" id="CAG5120064.1"/>
    </source>
</evidence>
<accession>A0A8S3YSH0</accession>
<comment type="pathway">
    <text evidence="2">Protein modification; protein ubiquitination.</text>
</comment>
<dbReference type="InterPro" id="IPR000210">
    <property type="entry name" value="BTB/POZ_dom"/>
</dbReference>
<dbReference type="EMBL" id="CAJHNH020000824">
    <property type="protein sequence ID" value="CAG5120064.1"/>
    <property type="molecule type" value="Genomic_DNA"/>
</dbReference>
<dbReference type="PROSITE" id="PS50097">
    <property type="entry name" value="BTB"/>
    <property type="match status" value="1"/>
</dbReference>
<dbReference type="InterPro" id="IPR011705">
    <property type="entry name" value="BACK"/>
</dbReference>
<feature type="region of interest" description="Disordered" evidence="7">
    <location>
        <begin position="1"/>
        <end position="32"/>
    </location>
</feature>
<keyword evidence="3" id="KW-0880">Kelch repeat</keyword>
<keyword evidence="4" id="KW-0963">Cytoplasm</keyword>
<dbReference type="GO" id="GO:0005737">
    <property type="term" value="C:cytoplasm"/>
    <property type="evidence" value="ECO:0007669"/>
    <property type="project" value="UniProtKB-SubCell"/>
</dbReference>
<keyword evidence="10" id="KW-1185">Reference proteome</keyword>
<protein>
    <recommendedName>
        <fullName evidence="8">BTB domain-containing protein</fullName>
    </recommendedName>
</protein>
<evidence type="ECO:0000256" key="3">
    <source>
        <dbReference type="ARBA" id="ARBA00022441"/>
    </source>
</evidence>
<evidence type="ECO:0000256" key="2">
    <source>
        <dbReference type="ARBA" id="ARBA00004906"/>
    </source>
</evidence>
<organism evidence="9 10">
    <name type="scientific">Candidula unifasciata</name>
    <dbReference type="NCBI Taxonomy" id="100452"/>
    <lineage>
        <taxon>Eukaryota</taxon>
        <taxon>Metazoa</taxon>
        <taxon>Spiralia</taxon>
        <taxon>Lophotrochozoa</taxon>
        <taxon>Mollusca</taxon>
        <taxon>Gastropoda</taxon>
        <taxon>Heterobranchia</taxon>
        <taxon>Euthyneura</taxon>
        <taxon>Panpulmonata</taxon>
        <taxon>Eupulmonata</taxon>
        <taxon>Stylommatophora</taxon>
        <taxon>Helicina</taxon>
        <taxon>Helicoidea</taxon>
        <taxon>Geomitridae</taxon>
        <taxon>Candidula</taxon>
    </lineage>
</organism>
<dbReference type="SUPFAM" id="SSF54695">
    <property type="entry name" value="POZ domain"/>
    <property type="match status" value="1"/>
</dbReference>
<sequence length="635" mass="70963">MASRKIPVPCWNQPSTSSSSSQEPRLPGAHNGHQSEAAFLGLKESELFQLSKLPSSIYMVRPKLTEMSQDGSMKFTIPRYPEEALAAMHQFRQNGALCDITLCVAGQQIRAHKIVLAACSPYFQAMFTHGMKEAGLCEVEIQEPSITAEAVRLLADFAYTYEIHVTQQNVQALLITAMFLEMRHVVEACTLFLEKQLDPTNCIGFANFASVHGCLELEAKAKKYIYEHFCELIKHDEFLTLDAQDVVNIVQQDELNIRCESEVFQAVVRWVEHDADTRLSQLEDLLEKVRLTRLAPCFLEDQLEKCYIIKQLPNCVKLLLTKLRALKQHGECTDQPRKPCKPLVIYTVGGFYRKVMDSLKSFECYNPKSKEWTRLPELPSPRCGPGVASMLGLIYVVGGRIMRCGQSVDSCSVDAYSPEENMWNSKTPMGVARNRVGVGVLDNMLYAVGGCSGGELHRSAERFNPEKDSWEPVASMTSVRTSHGVAVLNRLLYAVGGFDGRERVSSVECYHPENNVWQEIEPMNEPRSGAGVAVLGGYIYVVGGFNGHSQLMSVERYDPKRRIWEYVAPLLKARSGVGVAVVDNMLYALGGYDGTDFLPCVEKYNPVTDVWEGESRMLCERSGHGVGVERTPNLC</sequence>
<evidence type="ECO:0000313" key="10">
    <source>
        <dbReference type="Proteomes" id="UP000678393"/>
    </source>
</evidence>
<proteinExistence type="predicted"/>